<sequence length="213" mass="23731">MASHVERGVLKQPNVDMRAILTTAGSRSSMVPHLTVARHQAVSDVVDLSQSSTVRRRRRRLEESVRKRRPSSRIAGVNLRLIRDNVVVVEDLHLLRASQGRHGTLATLRHGDHFHDKGAHVASGAVDVGAVEFKTSVSTAVPRCEPCGTRSLPRFSDGSAWNPDKRLPLRHSRTASARPLMRGRCLRGPRVQTPCITPRHERRLSRSSPPVRR</sequence>
<organism evidence="1 2">
    <name type="scientific">Hyalomma asiaticum</name>
    <name type="common">Tick</name>
    <dbReference type="NCBI Taxonomy" id="266040"/>
    <lineage>
        <taxon>Eukaryota</taxon>
        <taxon>Metazoa</taxon>
        <taxon>Ecdysozoa</taxon>
        <taxon>Arthropoda</taxon>
        <taxon>Chelicerata</taxon>
        <taxon>Arachnida</taxon>
        <taxon>Acari</taxon>
        <taxon>Parasitiformes</taxon>
        <taxon>Ixodida</taxon>
        <taxon>Ixodoidea</taxon>
        <taxon>Ixodidae</taxon>
        <taxon>Hyalomminae</taxon>
        <taxon>Hyalomma</taxon>
    </lineage>
</organism>
<comment type="caution">
    <text evidence="1">The sequence shown here is derived from an EMBL/GenBank/DDBJ whole genome shotgun (WGS) entry which is preliminary data.</text>
</comment>
<dbReference type="Proteomes" id="UP000821845">
    <property type="component" value="Chromosome 9"/>
</dbReference>
<keyword evidence="2" id="KW-1185">Reference proteome</keyword>
<protein>
    <submittedName>
        <fullName evidence="1">Uncharacterized protein</fullName>
    </submittedName>
</protein>
<name>A0ACB7RMA8_HYAAI</name>
<evidence type="ECO:0000313" key="1">
    <source>
        <dbReference type="EMBL" id="KAH6922027.1"/>
    </source>
</evidence>
<evidence type="ECO:0000313" key="2">
    <source>
        <dbReference type="Proteomes" id="UP000821845"/>
    </source>
</evidence>
<gene>
    <name evidence="1" type="ORF">HPB50_007651</name>
</gene>
<dbReference type="EMBL" id="CM023489">
    <property type="protein sequence ID" value="KAH6922027.1"/>
    <property type="molecule type" value="Genomic_DNA"/>
</dbReference>
<accession>A0ACB7RMA8</accession>
<reference evidence="1" key="1">
    <citation type="submission" date="2020-05" db="EMBL/GenBank/DDBJ databases">
        <title>Large-scale comparative analyses of tick genomes elucidate their genetic diversity and vector capacities.</title>
        <authorList>
            <person name="Jia N."/>
            <person name="Wang J."/>
            <person name="Shi W."/>
            <person name="Du L."/>
            <person name="Sun Y."/>
            <person name="Zhan W."/>
            <person name="Jiang J."/>
            <person name="Wang Q."/>
            <person name="Zhang B."/>
            <person name="Ji P."/>
            <person name="Sakyi L.B."/>
            <person name="Cui X."/>
            <person name="Yuan T."/>
            <person name="Jiang B."/>
            <person name="Yang W."/>
            <person name="Lam T.T.-Y."/>
            <person name="Chang Q."/>
            <person name="Ding S."/>
            <person name="Wang X."/>
            <person name="Zhu J."/>
            <person name="Ruan X."/>
            <person name="Zhao L."/>
            <person name="Wei J."/>
            <person name="Que T."/>
            <person name="Du C."/>
            <person name="Cheng J."/>
            <person name="Dai P."/>
            <person name="Han X."/>
            <person name="Huang E."/>
            <person name="Gao Y."/>
            <person name="Liu J."/>
            <person name="Shao H."/>
            <person name="Ye R."/>
            <person name="Li L."/>
            <person name="Wei W."/>
            <person name="Wang X."/>
            <person name="Wang C."/>
            <person name="Yang T."/>
            <person name="Huo Q."/>
            <person name="Li W."/>
            <person name="Guo W."/>
            <person name="Chen H."/>
            <person name="Zhou L."/>
            <person name="Ni X."/>
            <person name="Tian J."/>
            <person name="Zhou Y."/>
            <person name="Sheng Y."/>
            <person name="Liu T."/>
            <person name="Pan Y."/>
            <person name="Xia L."/>
            <person name="Li J."/>
            <person name="Zhao F."/>
            <person name="Cao W."/>
        </authorList>
    </citation>
    <scope>NUCLEOTIDE SEQUENCE</scope>
    <source>
        <strain evidence="1">Hyas-2018</strain>
    </source>
</reference>
<proteinExistence type="predicted"/>